<dbReference type="Gramene" id="ERN03957">
    <property type="protein sequence ID" value="ERN03957"/>
    <property type="gene ID" value="AMTR_s00079p00076790"/>
</dbReference>
<evidence type="ECO:0000313" key="2">
    <source>
        <dbReference type="Proteomes" id="UP000017836"/>
    </source>
</evidence>
<dbReference type="HOGENOM" id="CLU_2561379_0_0_1"/>
<organism evidence="1 2">
    <name type="scientific">Amborella trichopoda</name>
    <dbReference type="NCBI Taxonomy" id="13333"/>
    <lineage>
        <taxon>Eukaryota</taxon>
        <taxon>Viridiplantae</taxon>
        <taxon>Streptophyta</taxon>
        <taxon>Embryophyta</taxon>
        <taxon>Tracheophyta</taxon>
        <taxon>Spermatophyta</taxon>
        <taxon>Magnoliopsida</taxon>
        <taxon>Amborellales</taxon>
        <taxon>Amborellaceae</taxon>
        <taxon>Amborella</taxon>
    </lineage>
</organism>
<dbReference type="EMBL" id="KI394313">
    <property type="protein sequence ID" value="ERN03957.1"/>
    <property type="molecule type" value="Genomic_DNA"/>
</dbReference>
<name>W1P277_AMBTC</name>
<evidence type="ECO:0000313" key="1">
    <source>
        <dbReference type="EMBL" id="ERN03957.1"/>
    </source>
</evidence>
<proteinExistence type="predicted"/>
<keyword evidence="2" id="KW-1185">Reference proteome</keyword>
<protein>
    <submittedName>
        <fullName evidence="1">Uncharacterized protein</fullName>
    </submittedName>
</protein>
<accession>W1P277</accession>
<sequence length="97" mass="10721">MSAQRMTIMEGEQHEILLEDAQALPSLPPGVLKKTLSEWVPQINWGRLSLKCPSQAATIENLSHGLVLASSSFFPTVLVTESSSEEEDLSPRSRNWS</sequence>
<dbReference type="AlphaFoldDB" id="W1P277"/>
<dbReference type="Proteomes" id="UP000017836">
    <property type="component" value="Unassembled WGS sequence"/>
</dbReference>
<reference evidence="2" key="1">
    <citation type="journal article" date="2013" name="Science">
        <title>The Amborella genome and the evolution of flowering plants.</title>
        <authorList>
            <consortium name="Amborella Genome Project"/>
        </authorList>
    </citation>
    <scope>NUCLEOTIDE SEQUENCE [LARGE SCALE GENOMIC DNA]</scope>
</reference>
<gene>
    <name evidence="1" type="ORF">AMTR_s00079p00076790</name>
</gene>